<dbReference type="PANTHER" id="PTHR30632">
    <property type="entry name" value="MOLYBDATE-BINDING PERIPLASMIC PROTEIN"/>
    <property type="match status" value="1"/>
</dbReference>
<protein>
    <submittedName>
        <fullName evidence="1">Substrate-binding domain-containing protein</fullName>
    </submittedName>
</protein>
<reference evidence="1 2" key="1">
    <citation type="submission" date="2023-06" db="EMBL/GenBank/DDBJ databases">
        <title>Pelomonas sp. PFR6 16S ribosomal RNA gene Genome sequencing and assembly.</title>
        <authorList>
            <person name="Woo H."/>
        </authorList>
    </citation>
    <scope>NUCLEOTIDE SEQUENCE [LARGE SCALE GENOMIC DNA]</scope>
    <source>
        <strain evidence="1 2">PFR6</strain>
    </source>
</reference>
<dbReference type="RefSeq" id="WP_290359731.1">
    <property type="nucleotide sequence ID" value="NZ_JAUHHC010000003.1"/>
</dbReference>
<organism evidence="1 2">
    <name type="scientific">Roseateles violae</name>
    <dbReference type="NCBI Taxonomy" id="3058042"/>
    <lineage>
        <taxon>Bacteria</taxon>
        <taxon>Pseudomonadati</taxon>
        <taxon>Pseudomonadota</taxon>
        <taxon>Betaproteobacteria</taxon>
        <taxon>Burkholderiales</taxon>
        <taxon>Sphaerotilaceae</taxon>
        <taxon>Roseateles</taxon>
    </lineage>
</organism>
<dbReference type="SUPFAM" id="SSF53850">
    <property type="entry name" value="Periplasmic binding protein-like II"/>
    <property type="match status" value="1"/>
</dbReference>
<gene>
    <name evidence="1" type="ORF">QWJ38_14185</name>
</gene>
<dbReference type="PANTHER" id="PTHR30632:SF11">
    <property type="entry name" value="BLR4797 PROTEIN"/>
    <property type="match status" value="1"/>
</dbReference>
<dbReference type="Gene3D" id="3.40.190.10">
    <property type="entry name" value="Periplasmic binding protein-like II"/>
    <property type="match status" value="2"/>
</dbReference>
<accession>A0ABT8DWU0</accession>
<dbReference type="EMBL" id="JAUHHC010000003">
    <property type="protein sequence ID" value="MDN3921439.1"/>
    <property type="molecule type" value="Genomic_DNA"/>
</dbReference>
<proteinExistence type="predicted"/>
<evidence type="ECO:0000313" key="1">
    <source>
        <dbReference type="EMBL" id="MDN3921439.1"/>
    </source>
</evidence>
<name>A0ABT8DWU0_9BURK</name>
<dbReference type="Pfam" id="PF13531">
    <property type="entry name" value="SBP_bac_11"/>
    <property type="match status" value="1"/>
</dbReference>
<sequence>MDDPSVALTVISSMATRQLLAELARTYRHIHGIEVRVESVGGVDAARRVQAGEAFDLVVLAGDAIAKLLAGGHLLAGSARAIADSAVAIAVRAGAPRPDVSSEDALRASLLAAPTIGYSTGPSGNALLALFERWGLAATLAPRLVQARPGLPVGSLLAGGEAEIGFQQLSELQALPGIALLGPMPPGLEIVTRFIGAIGAASTQPAAARALLDFLCAAEQGALKRRHGMDAPSD</sequence>
<comment type="caution">
    <text evidence="1">The sequence shown here is derived from an EMBL/GenBank/DDBJ whole genome shotgun (WGS) entry which is preliminary data.</text>
</comment>
<dbReference type="InterPro" id="IPR050682">
    <property type="entry name" value="ModA/WtpA"/>
</dbReference>
<keyword evidence="2" id="KW-1185">Reference proteome</keyword>
<evidence type="ECO:0000313" key="2">
    <source>
        <dbReference type="Proteomes" id="UP001228044"/>
    </source>
</evidence>
<dbReference type="Proteomes" id="UP001228044">
    <property type="component" value="Unassembled WGS sequence"/>
</dbReference>